<organism evidence="1 2">
    <name type="scientific">Funneliformis caledonium</name>
    <dbReference type="NCBI Taxonomy" id="1117310"/>
    <lineage>
        <taxon>Eukaryota</taxon>
        <taxon>Fungi</taxon>
        <taxon>Fungi incertae sedis</taxon>
        <taxon>Mucoromycota</taxon>
        <taxon>Glomeromycotina</taxon>
        <taxon>Glomeromycetes</taxon>
        <taxon>Glomerales</taxon>
        <taxon>Glomeraceae</taxon>
        <taxon>Funneliformis</taxon>
    </lineage>
</organism>
<dbReference type="OrthoDB" id="10323421at2759"/>
<keyword evidence="2" id="KW-1185">Reference proteome</keyword>
<dbReference type="Gene3D" id="3.80.10.10">
    <property type="entry name" value="Ribonuclease Inhibitor"/>
    <property type="match status" value="1"/>
</dbReference>
<sequence>MAYKLPADCLNEIFEYFADDKISLHSCLLVNRLWSEVTVRILWRDIWRFLIFNENHAKSKSSLHIFRTLTAYLPSESIDLLLMNGIDIPTPISRTPYFNYVSFMKVLSFPDIGHMIESLMDQFNTISQSLDYNEHLVSQELLKALMKHFSSLKTLDFCTESSRITQNIPFTHFPGATECLADVTTLSCDSDAMLCPQLFRKIQSLSITFDDMISDELVQLIHSQQTLKDLEINAQFDMDWSIILPTFEPALRKHYHTIIKTKLLFNGCDMPFSLISSCFNLQELVISIYPIFSMGLQPHSDNFDELQFATFPNLRIFKIPYDIPKIETLIKFLEKNGKNLNELRTSKDYAYVDNSLNRSIAQFCPNLKKLTINFENDGLVTLKSIFDHCVGLESIIIWCKDNRLDGVELFELVAKHSPKNFCQLKIDLDFLFLPKDLESFFTSWWDRRPRKSLTLIFFKDKFEGYEVSEENIKIIERFIKLGTIKRFEMTDGFFYHDH</sequence>
<evidence type="ECO:0000313" key="1">
    <source>
        <dbReference type="EMBL" id="CAG8628538.1"/>
    </source>
</evidence>
<dbReference type="InterPro" id="IPR032675">
    <property type="entry name" value="LRR_dom_sf"/>
</dbReference>
<protein>
    <submittedName>
        <fullName evidence="1">3028_t:CDS:1</fullName>
    </submittedName>
</protein>
<comment type="caution">
    <text evidence="1">The sequence shown here is derived from an EMBL/GenBank/DDBJ whole genome shotgun (WGS) entry which is preliminary data.</text>
</comment>
<dbReference type="SUPFAM" id="SSF52047">
    <property type="entry name" value="RNI-like"/>
    <property type="match status" value="1"/>
</dbReference>
<dbReference type="Proteomes" id="UP000789570">
    <property type="component" value="Unassembled WGS sequence"/>
</dbReference>
<evidence type="ECO:0000313" key="2">
    <source>
        <dbReference type="Proteomes" id="UP000789570"/>
    </source>
</evidence>
<name>A0A9N9DAM8_9GLOM</name>
<accession>A0A9N9DAM8</accession>
<reference evidence="1" key="1">
    <citation type="submission" date="2021-06" db="EMBL/GenBank/DDBJ databases">
        <authorList>
            <person name="Kallberg Y."/>
            <person name="Tangrot J."/>
            <person name="Rosling A."/>
        </authorList>
    </citation>
    <scope>NUCLEOTIDE SEQUENCE</scope>
    <source>
        <strain evidence="1">UK204</strain>
    </source>
</reference>
<dbReference type="AlphaFoldDB" id="A0A9N9DAM8"/>
<gene>
    <name evidence="1" type="ORF">FCALED_LOCUS9939</name>
</gene>
<proteinExistence type="predicted"/>
<dbReference type="EMBL" id="CAJVPQ010003468">
    <property type="protein sequence ID" value="CAG8628538.1"/>
    <property type="molecule type" value="Genomic_DNA"/>
</dbReference>